<dbReference type="EMBL" id="CAJVPG010000421">
    <property type="protein sequence ID" value="CAG8404378.1"/>
    <property type="molecule type" value="Genomic_DNA"/>
</dbReference>
<dbReference type="Gene3D" id="3.20.20.190">
    <property type="entry name" value="Phosphatidylinositol (PI) phosphodiesterase"/>
    <property type="match status" value="1"/>
</dbReference>
<feature type="signal peptide" evidence="1">
    <location>
        <begin position="1"/>
        <end position="20"/>
    </location>
</feature>
<dbReference type="InterPro" id="IPR002018">
    <property type="entry name" value="CarbesteraseB"/>
</dbReference>
<evidence type="ECO:0000313" key="4">
    <source>
        <dbReference type="Proteomes" id="UP001152649"/>
    </source>
</evidence>
<dbReference type="GO" id="GO:0006629">
    <property type="term" value="P:lipid metabolic process"/>
    <property type="evidence" value="ECO:0007669"/>
    <property type="project" value="InterPro"/>
</dbReference>
<dbReference type="SMART" id="SM00148">
    <property type="entry name" value="PLCXc"/>
    <property type="match status" value="1"/>
</dbReference>
<gene>
    <name evidence="3" type="ORF">PSALAMII_LOCUS8123</name>
</gene>
<dbReference type="InterPro" id="IPR050309">
    <property type="entry name" value="Type-B_Carboxylest/Lipase"/>
</dbReference>
<dbReference type="SUPFAM" id="SSF53474">
    <property type="entry name" value="alpha/beta-Hydrolases"/>
    <property type="match status" value="1"/>
</dbReference>
<reference evidence="3" key="1">
    <citation type="submission" date="2021-07" db="EMBL/GenBank/DDBJ databases">
        <authorList>
            <person name="Branca A.L. A."/>
        </authorList>
    </citation>
    <scope>NUCLEOTIDE SEQUENCE</scope>
</reference>
<dbReference type="Pfam" id="PF00388">
    <property type="entry name" value="PI-PLC-X"/>
    <property type="match status" value="1"/>
</dbReference>
<proteinExistence type="predicted"/>
<dbReference type="SUPFAM" id="SSF51695">
    <property type="entry name" value="PLC-like phosphodiesterases"/>
    <property type="match status" value="1"/>
</dbReference>
<feature type="chain" id="PRO_5040910739" description="Phosphatidylinositol-specific phospholipase C X domain-containing protein" evidence="1">
    <location>
        <begin position="21"/>
        <end position="1024"/>
    </location>
</feature>
<dbReference type="AlphaFoldDB" id="A0A9W4JQ84"/>
<organism evidence="3 4">
    <name type="scientific">Penicillium salamii</name>
    <dbReference type="NCBI Taxonomy" id="1612424"/>
    <lineage>
        <taxon>Eukaryota</taxon>
        <taxon>Fungi</taxon>
        <taxon>Dikarya</taxon>
        <taxon>Ascomycota</taxon>
        <taxon>Pezizomycotina</taxon>
        <taxon>Eurotiomycetes</taxon>
        <taxon>Eurotiomycetidae</taxon>
        <taxon>Eurotiales</taxon>
        <taxon>Aspergillaceae</taxon>
        <taxon>Penicillium</taxon>
    </lineage>
</organism>
<evidence type="ECO:0000256" key="1">
    <source>
        <dbReference type="SAM" id="SignalP"/>
    </source>
</evidence>
<evidence type="ECO:0000259" key="2">
    <source>
        <dbReference type="SMART" id="SM00148"/>
    </source>
</evidence>
<dbReference type="InterPro" id="IPR000909">
    <property type="entry name" value="PLipase_C_PInositol-sp_X_dom"/>
</dbReference>
<dbReference type="InterPro" id="IPR017946">
    <property type="entry name" value="PLC-like_Pdiesterase_TIM-brl"/>
</dbReference>
<evidence type="ECO:0000313" key="3">
    <source>
        <dbReference type="EMBL" id="CAG8404378.1"/>
    </source>
</evidence>
<dbReference type="PANTHER" id="PTHR11559">
    <property type="entry name" value="CARBOXYLESTERASE"/>
    <property type="match status" value="1"/>
</dbReference>
<sequence length="1024" mass="114198">MAPLLNTFAAIALGAGIAQAQLWDKVIQTSYGPVEGYQYFNQSTLDKFFDGAESNVAAFLGIPFAADTGYQNRWKAPQPREVWNETLKATEFGPSCPTSSMGGSAISEDCLSLNIWTNAKSVDSKLPVMVWNQGSDETSDNTWYYGGGMALKDVILVSFNRRDDAFGYLATPELNAEGLKATGHETSGNYGILDQLEVLKWVQKNIAKFGGDPDRVTIAGQSFGSSQVYHAVNSPLFSGYFHGGISQSGIRYPYDTMLAGLATSYVNMSTAISNSAAYIKAHNVSTIAEMRTLSMESLVEGASDRVTNSSIWWVTALSAGYPLIFKPVLDHYVLPSTYLETLINGPANDVPVITGNTKDESGASPGTDYTVAEYEYYCGLKYGNLSSEYFKLYPDHNNGTIASRAWNAAARDLSLIGSWAYATDWYKSATSDFYTYYWTHAPPGQDQGAFHQSEIMYALNALYANDETYPFTAVDFEIQEHMSAYWANFAKTLNPNNGGSYNGSKTLPRWSPNSANGTQVVMELGNKFKNVPIAKPRQVKFMMDYFHQQIIDTMVAEHITLRNNTSTPIVLKRIERFRAPEAGGFNAFSTMARNLTQVLTNQTRSDNVATIEHDSQPFEEKDVDIRIEPFTTKKTDLRPFIDSNKERARLVFEAEGQRYQIQAPVPTTESETMKPLSDNPKFRFTGIYVTPEAFLAVFSSANLNAWMRELRDDTLLSALSIPGTHNSPTCHIAPPSVRCQAVSPKEQLQNGVRFFDIRVQPQYPDHDDRDELILVHSVFPISLTGNKYFRDLMNEVDDFLERNPSETLIISVKREGAGPATDEQLSRILADHYAKAGSRWWVRPKIPTLGEARGKIVLLRRFNLQEKLKGEHGGNGWGIDAAAWADNTAHAVCPSGQLCIQDFYEVLESMNIEKKVQYVSEQIDRASCCRYPFGVQPDAHATKAFPFYINFLSASNFWKTNTWPEKVAGKVNPAVVDYICRRGKEHDADCSTGILVTDWVGLNGDWDLVRCIVGMNAKLRFREH</sequence>
<dbReference type="InterPro" id="IPR029058">
    <property type="entry name" value="AB_hydrolase_fold"/>
</dbReference>
<feature type="domain" description="Phosphatidylinositol-specific phospholipase C X" evidence="2">
    <location>
        <begin position="711"/>
        <end position="861"/>
    </location>
</feature>
<dbReference type="GO" id="GO:0072330">
    <property type="term" value="P:monocarboxylic acid biosynthetic process"/>
    <property type="evidence" value="ECO:0007669"/>
    <property type="project" value="UniProtKB-ARBA"/>
</dbReference>
<dbReference type="OrthoDB" id="408631at2759"/>
<keyword evidence="4" id="KW-1185">Reference proteome</keyword>
<dbReference type="PROSITE" id="PS50007">
    <property type="entry name" value="PIPLC_X_DOMAIN"/>
    <property type="match status" value="1"/>
</dbReference>
<dbReference type="Pfam" id="PF00135">
    <property type="entry name" value="COesterase"/>
    <property type="match status" value="1"/>
</dbReference>
<keyword evidence="1" id="KW-0732">Signal</keyword>
<comment type="caution">
    <text evidence="3">The sequence shown here is derived from an EMBL/GenBank/DDBJ whole genome shotgun (WGS) entry which is preliminary data.</text>
</comment>
<protein>
    <recommendedName>
        <fullName evidence="2">Phosphatidylinositol-specific phospholipase C X domain-containing protein</fullName>
    </recommendedName>
</protein>
<dbReference type="GO" id="GO:0008081">
    <property type="term" value="F:phosphoric diester hydrolase activity"/>
    <property type="evidence" value="ECO:0007669"/>
    <property type="project" value="InterPro"/>
</dbReference>
<dbReference type="GO" id="GO:0017000">
    <property type="term" value="P:antibiotic biosynthetic process"/>
    <property type="evidence" value="ECO:0007669"/>
    <property type="project" value="UniProtKB-ARBA"/>
</dbReference>
<name>A0A9W4JQ84_9EURO</name>
<dbReference type="Gene3D" id="3.40.50.1820">
    <property type="entry name" value="alpha/beta hydrolase"/>
    <property type="match status" value="1"/>
</dbReference>
<dbReference type="CDD" id="cd08586">
    <property type="entry name" value="PI-PLCc_BcPLC_like"/>
    <property type="match status" value="1"/>
</dbReference>
<dbReference type="Proteomes" id="UP001152649">
    <property type="component" value="Unassembled WGS sequence"/>
</dbReference>
<accession>A0A9W4JQ84</accession>